<keyword evidence="3 7" id="KW-0812">Transmembrane</keyword>
<dbReference type="Pfam" id="PF02687">
    <property type="entry name" value="FtsX"/>
    <property type="match status" value="2"/>
</dbReference>
<dbReference type="RefSeq" id="WP_125755598.1">
    <property type="nucleotide sequence ID" value="NZ_JBHTOK010000075.1"/>
</dbReference>
<keyword evidence="4 7" id="KW-1133">Transmembrane helix</keyword>
<keyword evidence="5 7" id="KW-0472">Membrane</keyword>
<comment type="similarity">
    <text evidence="6">Belongs to the ABC-4 integral membrane protein family.</text>
</comment>
<evidence type="ECO:0000256" key="3">
    <source>
        <dbReference type="ARBA" id="ARBA00022692"/>
    </source>
</evidence>
<evidence type="ECO:0000256" key="1">
    <source>
        <dbReference type="ARBA" id="ARBA00004651"/>
    </source>
</evidence>
<evidence type="ECO:0000256" key="2">
    <source>
        <dbReference type="ARBA" id="ARBA00022475"/>
    </source>
</evidence>
<sequence>MGIITKLSWRSLRTERSRTLMTIGAMTIAATLVVATLVGLRSLQTAFYHLELNDTGGMVATFPASPASTAKRLAADPAFAKTLRYQVSGKTVVAGTTHTKITATLPTTSLALGDRKQLAPLLYSGRLPRQTDEVLLSTELMGKKRQVGQRVAITIAGRTAHYRIVGTVSPYSRTYFPTTGVVRLLPQLTGNQALAVLPKDPFNLRHRLGAMAAANGLNPKQVTYNTLALAVLGEADQSRSVKTILAVLVIILTIIGAVSLTLIYTSINLSVKAHRQHYGLLRSLGATPKQLRHLVYWQGVTLAVPALLLGGALGIGGLSLTFHFLNQMLRSSELPLALVLTIDWLPLVIAAVFLILVTLLAAARPAFRASRVTPIAAVRALEPKPKLAKRKLKSTWLMKRIKQPLLLLAAKFSRRQAGRGTMLVTLTLTVMLFVGLTGFVGNIWRNFAAPENADIIAEITDQGDQTRTARTLVKQAAGIKTSLAVRTANLVIQDAGQNDGEVVKLAVVSDSVAQAVFAGRPTVLNTKIQTGTGSSAQERWTIAGKSGRTLTLLSGRASGQKPGQRIRVAIKPLAEQPRFRLFETYGYPLLVLAARDYHRWQKKLAVAPGDLSTTLMVKLARPSAHTALVHALKARFGQAQITDIVADNQQAVAVTTAVKVGAYGFITLIALVSLATVINHTFANLLEQRRGLAMLQSIGTTPKQLVLMQTAQYGQLFAQGWLLGSVLGLGLAWLLYRVMAIGAVGVHLFLPLPQIAMVALALAVIGLVFGAVTWRMLVKQDIDQLIRAE</sequence>
<feature type="transmembrane region" description="Helical" evidence="7">
    <location>
        <begin position="662"/>
        <end position="686"/>
    </location>
</feature>
<feature type="transmembrane region" description="Helical" evidence="7">
    <location>
        <begin position="244"/>
        <end position="267"/>
    </location>
</feature>
<keyword evidence="2" id="KW-1003">Cell membrane</keyword>
<dbReference type="EMBL" id="JBHTOK010000075">
    <property type="protein sequence ID" value="MFD1441838.1"/>
    <property type="molecule type" value="Genomic_DNA"/>
</dbReference>
<evidence type="ECO:0000256" key="6">
    <source>
        <dbReference type="ARBA" id="ARBA00038076"/>
    </source>
</evidence>
<feature type="transmembrane region" description="Helical" evidence="7">
    <location>
        <begin position="344"/>
        <end position="363"/>
    </location>
</feature>
<evidence type="ECO:0000259" key="8">
    <source>
        <dbReference type="Pfam" id="PF02687"/>
    </source>
</evidence>
<gene>
    <name evidence="9" type="ORF">ACFQ5K_10665</name>
</gene>
<dbReference type="PANTHER" id="PTHR30572">
    <property type="entry name" value="MEMBRANE COMPONENT OF TRANSPORTER-RELATED"/>
    <property type="match status" value="1"/>
</dbReference>
<feature type="transmembrane region" description="Helical" evidence="7">
    <location>
        <begin position="20"/>
        <end position="40"/>
    </location>
</feature>
<evidence type="ECO:0000313" key="10">
    <source>
        <dbReference type="Proteomes" id="UP001597212"/>
    </source>
</evidence>
<feature type="transmembrane region" description="Helical" evidence="7">
    <location>
        <begin position="421"/>
        <end position="444"/>
    </location>
</feature>
<dbReference type="InterPro" id="IPR003838">
    <property type="entry name" value="ABC3_permease_C"/>
</dbReference>
<evidence type="ECO:0000256" key="7">
    <source>
        <dbReference type="SAM" id="Phobius"/>
    </source>
</evidence>
<feature type="domain" description="ABC3 transporter permease C-terminal" evidence="8">
    <location>
        <begin position="665"/>
        <end position="781"/>
    </location>
</feature>
<comment type="subcellular location">
    <subcellularLocation>
        <location evidence="1">Cell membrane</location>
        <topology evidence="1">Multi-pass membrane protein</topology>
    </subcellularLocation>
</comment>
<reference evidence="10" key="1">
    <citation type="journal article" date="2019" name="Int. J. Syst. Evol. Microbiol.">
        <title>The Global Catalogue of Microorganisms (GCM) 10K type strain sequencing project: providing services to taxonomists for standard genome sequencing and annotation.</title>
        <authorList>
            <consortium name="The Broad Institute Genomics Platform"/>
            <consortium name="The Broad Institute Genome Sequencing Center for Infectious Disease"/>
            <person name="Wu L."/>
            <person name="Ma J."/>
        </authorList>
    </citation>
    <scope>NUCLEOTIDE SEQUENCE [LARGE SCALE GENOMIC DNA]</scope>
    <source>
        <strain evidence="10">CCM 8912</strain>
    </source>
</reference>
<dbReference type="PANTHER" id="PTHR30572:SF4">
    <property type="entry name" value="ABC TRANSPORTER PERMEASE YTRF"/>
    <property type="match status" value="1"/>
</dbReference>
<comment type="caution">
    <text evidence="9">The sequence shown here is derived from an EMBL/GenBank/DDBJ whole genome shotgun (WGS) entry which is preliminary data.</text>
</comment>
<evidence type="ECO:0000256" key="4">
    <source>
        <dbReference type="ARBA" id="ARBA00022989"/>
    </source>
</evidence>
<dbReference type="Proteomes" id="UP001597212">
    <property type="component" value="Unassembled WGS sequence"/>
</dbReference>
<feature type="transmembrane region" description="Helical" evidence="7">
    <location>
        <begin position="299"/>
        <end position="324"/>
    </location>
</feature>
<feature type="transmembrane region" description="Helical" evidence="7">
    <location>
        <begin position="716"/>
        <end position="735"/>
    </location>
</feature>
<evidence type="ECO:0000313" key="9">
    <source>
        <dbReference type="EMBL" id="MFD1441838.1"/>
    </source>
</evidence>
<protein>
    <submittedName>
        <fullName evidence="9">FtsX-like permease family protein</fullName>
    </submittedName>
</protein>
<name>A0ABW4D144_9LACO</name>
<feature type="transmembrane region" description="Helical" evidence="7">
    <location>
        <begin position="755"/>
        <end position="777"/>
    </location>
</feature>
<keyword evidence="10" id="KW-1185">Reference proteome</keyword>
<proteinExistence type="inferred from homology"/>
<accession>A0ABW4D144</accession>
<feature type="domain" description="ABC3 transporter permease C-terminal" evidence="8">
    <location>
        <begin position="250"/>
        <end position="374"/>
    </location>
</feature>
<evidence type="ECO:0000256" key="5">
    <source>
        <dbReference type="ARBA" id="ARBA00023136"/>
    </source>
</evidence>
<dbReference type="InterPro" id="IPR050250">
    <property type="entry name" value="Macrolide_Exporter_MacB"/>
</dbReference>
<organism evidence="9 10">
    <name type="scientific">Lacticaseibacillus hegangensis</name>
    <dbReference type="NCBI Taxonomy" id="2486010"/>
    <lineage>
        <taxon>Bacteria</taxon>
        <taxon>Bacillati</taxon>
        <taxon>Bacillota</taxon>
        <taxon>Bacilli</taxon>
        <taxon>Lactobacillales</taxon>
        <taxon>Lactobacillaceae</taxon>
        <taxon>Lacticaseibacillus</taxon>
    </lineage>
</organism>